<dbReference type="OrthoDB" id="3231000at2759"/>
<evidence type="ECO:0000256" key="4">
    <source>
        <dbReference type="ARBA" id="ARBA00023136"/>
    </source>
</evidence>
<keyword evidence="7" id="KW-1185">Reference proteome</keyword>
<evidence type="ECO:0000256" key="2">
    <source>
        <dbReference type="ARBA" id="ARBA00022692"/>
    </source>
</evidence>
<dbReference type="InterPro" id="IPR045863">
    <property type="entry name" value="CorA_TM1_TM2"/>
</dbReference>
<protein>
    <recommendedName>
        <fullName evidence="8">Cora-domain-containing protein</fullName>
    </recommendedName>
</protein>
<keyword evidence="4 5" id="KW-0472">Membrane</keyword>
<keyword evidence="2 5" id="KW-0812">Transmembrane</keyword>
<gene>
    <name evidence="6" type="ORF">K432DRAFT_429215</name>
</gene>
<feature type="transmembrane region" description="Helical" evidence="5">
    <location>
        <begin position="449"/>
        <end position="469"/>
    </location>
</feature>
<evidence type="ECO:0008006" key="8">
    <source>
        <dbReference type="Google" id="ProtNLM"/>
    </source>
</evidence>
<dbReference type="EMBL" id="KV745280">
    <property type="protein sequence ID" value="OCK75732.1"/>
    <property type="molecule type" value="Genomic_DNA"/>
</dbReference>
<evidence type="ECO:0000256" key="5">
    <source>
        <dbReference type="SAM" id="Phobius"/>
    </source>
</evidence>
<dbReference type="Proteomes" id="UP000250266">
    <property type="component" value="Unassembled WGS sequence"/>
</dbReference>
<reference evidence="6 7" key="1">
    <citation type="journal article" date="2016" name="Nat. Commun.">
        <title>Ectomycorrhizal ecology is imprinted in the genome of the dominant symbiotic fungus Cenococcum geophilum.</title>
        <authorList>
            <consortium name="DOE Joint Genome Institute"/>
            <person name="Peter M."/>
            <person name="Kohler A."/>
            <person name="Ohm R.A."/>
            <person name="Kuo A."/>
            <person name="Krutzmann J."/>
            <person name="Morin E."/>
            <person name="Arend M."/>
            <person name="Barry K.W."/>
            <person name="Binder M."/>
            <person name="Choi C."/>
            <person name="Clum A."/>
            <person name="Copeland A."/>
            <person name="Grisel N."/>
            <person name="Haridas S."/>
            <person name="Kipfer T."/>
            <person name="LaButti K."/>
            <person name="Lindquist E."/>
            <person name="Lipzen A."/>
            <person name="Maire R."/>
            <person name="Meier B."/>
            <person name="Mihaltcheva S."/>
            <person name="Molinier V."/>
            <person name="Murat C."/>
            <person name="Poggeler S."/>
            <person name="Quandt C.A."/>
            <person name="Sperisen C."/>
            <person name="Tritt A."/>
            <person name="Tisserant E."/>
            <person name="Crous P.W."/>
            <person name="Henrissat B."/>
            <person name="Nehls U."/>
            <person name="Egli S."/>
            <person name="Spatafora J.W."/>
            <person name="Grigoriev I.V."/>
            <person name="Martin F.M."/>
        </authorList>
    </citation>
    <scope>NUCLEOTIDE SEQUENCE [LARGE SCALE GENOMIC DNA]</scope>
    <source>
        <strain evidence="6 7">CBS 459.81</strain>
    </source>
</reference>
<comment type="subcellular location">
    <subcellularLocation>
        <location evidence="1">Membrane</location>
        <topology evidence="1">Multi-pass membrane protein</topology>
    </subcellularLocation>
</comment>
<keyword evidence="3 5" id="KW-1133">Transmembrane helix</keyword>
<evidence type="ECO:0000313" key="6">
    <source>
        <dbReference type="EMBL" id="OCK75732.1"/>
    </source>
</evidence>
<dbReference type="AlphaFoldDB" id="A0A8E2E1Q7"/>
<evidence type="ECO:0000313" key="7">
    <source>
        <dbReference type="Proteomes" id="UP000250266"/>
    </source>
</evidence>
<organism evidence="6 7">
    <name type="scientific">Lepidopterella palustris CBS 459.81</name>
    <dbReference type="NCBI Taxonomy" id="1314670"/>
    <lineage>
        <taxon>Eukaryota</taxon>
        <taxon>Fungi</taxon>
        <taxon>Dikarya</taxon>
        <taxon>Ascomycota</taxon>
        <taxon>Pezizomycotina</taxon>
        <taxon>Dothideomycetes</taxon>
        <taxon>Pleosporomycetidae</taxon>
        <taxon>Mytilinidiales</taxon>
        <taxon>Argynnaceae</taxon>
        <taxon>Lepidopterella</taxon>
    </lineage>
</organism>
<proteinExistence type="predicted"/>
<dbReference type="GO" id="GO:0016020">
    <property type="term" value="C:membrane"/>
    <property type="evidence" value="ECO:0007669"/>
    <property type="project" value="UniProtKB-SubCell"/>
</dbReference>
<accession>A0A8E2E1Q7</accession>
<dbReference type="SUPFAM" id="SSF144083">
    <property type="entry name" value="Magnesium transport protein CorA, transmembrane region"/>
    <property type="match status" value="1"/>
</dbReference>
<evidence type="ECO:0000256" key="1">
    <source>
        <dbReference type="ARBA" id="ARBA00004141"/>
    </source>
</evidence>
<dbReference type="Gene3D" id="1.20.58.340">
    <property type="entry name" value="Magnesium transport protein CorA, transmembrane region"/>
    <property type="match status" value="1"/>
</dbReference>
<sequence>MALPQQVPSWTPTQYREEVAKKAAHIPAFQLLDDFLNQPLRPAGASPTKITIVHFHDDRQPDFQRDVDQEKLQNHIQESTSTRLFIVENVGPDTIARLGGHFAVEPQFFLDHLDNANWFRSGDIEKHLPPLKSVQLASRFIRFRFISPRELLLNVPGSLASDRIESDFLSTRVPRVAGGFNPTERLGAVFAPIALPRRYISVWFDSSKDKSGWNTGIVLLDPPFRPQKTLGRCQNRSYRAFVPNTDFDTSYQTSFTNCLEQDDTLMNGGIPAPFVILRDLYRIIASEWVVVNTCFERELNTIEWCLEKEQPQLERLDKFLNGLFIIRRRLTLYDIFVQEQLSSCSIHGRKYWDRSSSPGETASVGAVIETLEADFKFVNDLVQRNRERITKNISLLTALIFVEESRVGITNGKKLEALTVAATIFLPFSVVSSVMNINGQFGPGQPKQWVFWSISIPFSLILLTLYMLFGRSRSRRPHT</sequence>
<evidence type="ECO:0000256" key="3">
    <source>
        <dbReference type="ARBA" id="ARBA00022989"/>
    </source>
</evidence>
<name>A0A8E2E1Q7_9PEZI</name>